<feature type="transmembrane region" description="Helical" evidence="8">
    <location>
        <begin position="179"/>
        <end position="197"/>
    </location>
</feature>
<dbReference type="HOGENOM" id="CLU_023075_2_0_1"/>
<organism evidence="9 10">
    <name type="scientific">Sphaerobolus stellatus (strain SS14)</name>
    <dbReference type="NCBI Taxonomy" id="990650"/>
    <lineage>
        <taxon>Eukaryota</taxon>
        <taxon>Fungi</taxon>
        <taxon>Dikarya</taxon>
        <taxon>Basidiomycota</taxon>
        <taxon>Agaricomycotina</taxon>
        <taxon>Agaricomycetes</taxon>
        <taxon>Phallomycetidae</taxon>
        <taxon>Geastrales</taxon>
        <taxon>Sphaerobolaceae</taxon>
        <taxon>Sphaerobolus</taxon>
    </lineage>
</organism>
<dbReference type="EMBL" id="KN837185">
    <property type="protein sequence ID" value="KIJ35760.1"/>
    <property type="molecule type" value="Genomic_DNA"/>
</dbReference>
<dbReference type="PANTHER" id="PTHR20855:SF52">
    <property type="entry name" value="ADIPONECTIN RECEPTOR PROTEIN"/>
    <property type="match status" value="1"/>
</dbReference>
<feature type="binding site" evidence="6">
    <location>
        <position position="134"/>
    </location>
    <ligand>
        <name>Zn(2+)</name>
        <dbReference type="ChEBI" id="CHEBI:29105"/>
    </ligand>
</feature>
<evidence type="ECO:0000313" key="9">
    <source>
        <dbReference type="EMBL" id="KIJ35760.1"/>
    </source>
</evidence>
<evidence type="ECO:0000256" key="7">
    <source>
        <dbReference type="SAM" id="MobiDB-lite"/>
    </source>
</evidence>
<accession>A0A0C9VDU0</accession>
<proteinExistence type="inferred from homology"/>
<feature type="transmembrane region" description="Helical" evidence="8">
    <location>
        <begin position="243"/>
        <end position="261"/>
    </location>
</feature>
<evidence type="ECO:0000256" key="5">
    <source>
        <dbReference type="ARBA" id="ARBA00023136"/>
    </source>
</evidence>
<feature type="transmembrane region" description="Helical" evidence="8">
    <location>
        <begin position="81"/>
        <end position="99"/>
    </location>
</feature>
<evidence type="ECO:0000256" key="4">
    <source>
        <dbReference type="ARBA" id="ARBA00022989"/>
    </source>
</evidence>
<feature type="transmembrane region" description="Helical" evidence="8">
    <location>
        <begin position="209"/>
        <end position="231"/>
    </location>
</feature>
<dbReference type="GO" id="GO:0006882">
    <property type="term" value="P:intracellular zinc ion homeostasis"/>
    <property type="evidence" value="ECO:0007669"/>
    <property type="project" value="TreeGrafter"/>
</dbReference>
<feature type="binding site" evidence="6">
    <location>
        <position position="288"/>
    </location>
    <ligand>
        <name>Zn(2+)</name>
        <dbReference type="ChEBI" id="CHEBI:29105"/>
    </ligand>
</feature>
<feature type="binding site" evidence="6">
    <location>
        <position position="284"/>
    </location>
    <ligand>
        <name>Zn(2+)</name>
        <dbReference type="ChEBI" id="CHEBI:29105"/>
    </ligand>
</feature>
<feature type="compositionally biased region" description="Basic and acidic residues" evidence="7">
    <location>
        <begin position="7"/>
        <end position="27"/>
    </location>
</feature>
<dbReference type="Pfam" id="PF03006">
    <property type="entry name" value="HlyIII"/>
    <property type="match status" value="1"/>
</dbReference>
<keyword evidence="6" id="KW-0862">Zinc</keyword>
<feature type="region of interest" description="Disordered" evidence="7">
    <location>
        <begin position="1"/>
        <end position="27"/>
    </location>
</feature>
<evidence type="ECO:0000313" key="10">
    <source>
        <dbReference type="Proteomes" id="UP000054279"/>
    </source>
</evidence>
<evidence type="ECO:0000256" key="8">
    <source>
        <dbReference type="SAM" id="Phobius"/>
    </source>
</evidence>
<evidence type="ECO:0000256" key="1">
    <source>
        <dbReference type="ARBA" id="ARBA00004141"/>
    </source>
</evidence>
<dbReference type="GO" id="GO:0016020">
    <property type="term" value="C:membrane"/>
    <property type="evidence" value="ECO:0007669"/>
    <property type="project" value="UniProtKB-SubCell"/>
</dbReference>
<gene>
    <name evidence="9" type="ORF">M422DRAFT_180317</name>
</gene>
<dbReference type="Proteomes" id="UP000054279">
    <property type="component" value="Unassembled WGS sequence"/>
</dbReference>
<dbReference type="GO" id="GO:0038023">
    <property type="term" value="F:signaling receptor activity"/>
    <property type="evidence" value="ECO:0007669"/>
    <property type="project" value="TreeGrafter"/>
</dbReference>
<feature type="transmembrane region" description="Helical" evidence="8">
    <location>
        <begin position="152"/>
        <end position="172"/>
    </location>
</feature>
<sequence length="318" mass="36619">MANTETLRNRLDARTESTKSSKPDEITYKSPKGSRTLTWREVPAWMQDNEFILTGYRRQQDSVRGCMHTIFAYTHNETINIHTHLWGAVLFLYLLTDFYRHLSQYDSVNHYDIGAFLIFLVSAVVCLSFSSLYHTMSCHSKEIHDFFHMFDYAGIVILIVGSFFPSIYYAFYCKPHFQAIYLSGISIAGIGASYIVLSPEYRKPTHRAARTRVFILLGLVAVLPITHAMFVFGMKQLLQEMGFGWIVTSGALYIVGALIYVNRIPERWFATSNIRFFDKWFSSHQIFHVYVVLAAMAQYMCILQALHHRHGSSNGICI</sequence>
<name>A0A0C9VDU0_SPHS4</name>
<keyword evidence="3 8" id="KW-0812">Transmembrane</keyword>
<dbReference type="PANTHER" id="PTHR20855">
    <property type="entry name" value="ADIPOR/PROGESTIN RECEPTOR-RELATED"/>
    <property type="match status" value="1"/>
</dbReference>
<reference evidence="9 10" key="1">
    <citation type="submission" date="2014-06" db="EMBL/GenBank/DDBJ databases">
        <title>Evolutionary Origins and Diversification of the Mycorrhizal Mutualists.</title>
        <authorList>
            <consortium name="DOE Joint Genome Institute"/>
            <consortium name="Mycorrhizal Genomics Consortium"/>
            <person name="Kohler A."/>
            <person name="Kuo A."/>
            <person name="Nagy L.G."/>
            <person name="Floudas D."/>
            <person name="Copeland A."/>
            <person name="Barry K.W."/>
            <person name="Cichocki N."/>
            <person name="Veneault-Fourrey C."/>
            <person name="LaButti K."/>
            <person name="Lindquist E.A."/>
            <person name="Lipzen A."/>
            <person name="Lundell T."/>
            <person name="Morin E."/>
            <person name="Murat C."/>
            <person name="Riley R."/>
            <person name="Ohm R."/>
            <person name="Sun H."/>
            <person name="Tunlid A."/>
            <person name="Henrissat B."/>
            <person name="Grigoriev I.V."/>
            <person name="Hibbett D.S."/>
            <person name="Martin F."/>
        </authorList>
    </citation>
    <scope>NUCLEOTIDE SEQUENCE [LARGE SCALE GENOMIC DNA]</scope>
    <source>
        <strain evidence="9 10">SS14</strain>
    </source>
</reference>
<keyword evidence="6" id="KW-0479">Metal-binding</keyword>
<comment type="subcellular location">
    <subcellularLocation>
        <location evidence="1">Membrane</location>
        <topology evidence="1">Multi-pass membrane protein</topology>
    </subcellularLocation>
</comment>
<feature type="transmembrane region" description="Helical" evidence="8">
    <location>
        <begin position="286"/>
        <end position="306"/>
    </location>
</feature>
<dbReference type="AlphaFoldDB" id="A0A0C9VDU0"/>
<evidence type="ECO:0000256" key="2">
    <source>
        <dbReference type="ARBA" id="ARBA00007018"/>
    </source>
</evidence>
<keyword evidence="10" id="KW-1185">Reference proteome</keyword>
<feature type="transmembrane region" description="Helical" evidence="8">
    <location>
        <begin position="111"/>
        <end position="132"/>
    </location>
</feature>
<dbReference type="GO" id="GO:0046872">
    <property type="term" value="F:metal ion binding"/>
    <property type="evidence" value="ECO:0007669"/>
    <property type="project" value="UniProtKB-KW"/>
</dbReference>
<evidence type="ECO:0008006" key="11">
    <source>
        <dbReference type="Google" id="ProtNLM"/>
    </source>
</evidence>
<protein>
    <recommendedName>
        <fullName evidence="11">HlyIII-domain-containing protein</fullName>
    </recommendedName>
</protein>
<dbReference type="InterPro" id="IPR004254">
    <property type="entry name" value="AdipoR/HlyIII-related"/>
</dbReference>
<keyword evidence="4 8" id="KW-1133">Transmembrane helix</keyword>
<evidence type="ECO:0000256" key="6">
    <source>
        <dbReference type="PIRSR" id="PIRSR604254-1"/>
    </source>
</evidence>
<evidence type="ECO:0000256" key="3">
    <source>
        <dbReference type="ARBA" id="ARBA00022692"/>
    </source>
</evidence>
<dbReference type="OrthoDB" id="529367at2759"/>
<comment type="similarity">
    <text evidence="2">Belongs to the ADIPOR family.</text>
</comment>
<keyword evidence="5 8" id="KW-0472">Membrane</keyword>
<feature type="non-terminal residue" evidence="9">
    <location>
        <position position="318"/>
    </location>
</feature>